<evidence type="ECO:0000313" key="1">
    <source>
        <dbReference type="EMBL" id="QBJ27745.1"/>
    </source>
</evidence>
<dbReference type="EMBL" id="MK256934">
    <property type="protein sequence ID" value="QBJ27745.1"/>
    <property type="molecule type" value="Genomic_DNA"/>
</dbReference>
<proteinExistence type="predicted"/>
<dbReference type="AlphaFoldDB" id="A0A481WFP7"/>
<sequence length="42" mass="4585">MFWLADAGGDDFPSGIELAQPLNVSAANKQKIAFIVTPQYIF</sequence>
<reference evidence="1" key="1">
    <citation type="journal article" date="2019" name="J. Microbiol. Methods">
        <title>Plesiomonas shigelloides sipD mutant, generated by an efficient gene transfer system, is less invasive.</title>
        <authorList>
            <person name="Xi D."/>
            <person name="Jing F."/>
            <person name="Liu Q."/>
            <person name="Cao B."/>
        </authorList>
    </citation>
    <scope>NUCLEOTIDE SEQUENCE</scope>
    <source>
        <strain evidence="1">G5884</strain>
    </source>
</reference>
<protein>
    <submittedName>
        <fullName evidence="1">Uncharacterized protein</fullName>
    </submittedName>
</protein>
<name>A0A481WFP7_PLESH</name>
<accession>A0A481WFP7</accession>
<organism evidence="1">
    <name type="scientific">Plesiomonas shigelloides</name>
    <name type="common">Aeromonas shigelloides</name>
    <dbReference type="NCBI Taxonomy" id="703"/>
    <lineage>
        <taxon>Bacteria</taxon>
        <taxon>Pseudomonadati</taxon>
        <taxon>Pseudomonadota</taxon>
        <taxon>Gammaproteobacteria</taxon>
        <taxon>Enterobacterales</taxon>
        <taxon>Enterobacteriaceae</taxon>
        <taxon>Plesiomonas</taxon>
    </lineage>
</organism>